<dbReference type="PANTHER" id="PTHR42850">
    <property type="entry name" value="METALLOPHOSPHOESTERASE"/>
    <property type="match status" value="1"/>
</dbReference>
<evidence type="ECO:0000313" key="2">
    <source>
        <dbReference type="EMBL" id="TWU50658.1"/>
    </source>
</evidence>
<dbReference type="PANTHER" id="PTHR42850:SF11">
    <property type="entry name" value="BIS(5'-NUCLEOSYL)-TETRAPHOSPHATASE [SYMMETRICAL]"/>
    <property type="match status" value="1"/>
</dbReference>
<protein>
    <submittedName>
        <fullName evidence="2">Diadenosine tetraphosphatase</fullName>
    </submittedName>
</protein>
<comment type="caution">
    <text evidence="2">The sequence shown here is derived from an EMBL/GenBank/DDBJ whole genome shotgun (WGS) entry which is preliminary data.</text>
</comment>
<gene>
    <name evidence="2" type="ORF">Poly51_39510</name>
</gene>
<dbReference type="GO" id="GO:0008803">
    <property type="term" value="F:bis(5'-nucleosyl)-tetraphosphatase (symmetrical) activity"/>
    <property type="evidence" value="ECO:0007669"/>
    <property type="project" value="TreeGrafter"/>
</dbReference>
<dbReference type="GO" id="GO:0005737">
    <property type="term" value="C:cytoplasm"/>
    <property type="evidence" value="ECO:0007669"/>
    <property type="project" value="TreeGrafter"/>
</dbReference>
<sequence length="305" mass="34537">MSRFVAVGDIHGCNKTLAKMLEILDLAPDDTFLSIGDLSSKGEDSRGVHDQLVSLEKRGINVIVLLGNHEAMLLAMQRRAGSNVDLSAFPETIFRGADISCMMRSNETWATLKSYGRDVAETREFWAFRHDDPVEHFKTVAPKLDSEDWRLPQDHLDLLSRCKTHHIARNCLFVHSGILPKYLRMDSAQSAVDSQIDEDARELCWSREWLGQTPGFPELVVHGHTPLCYLYSFVPDTTPWRDSDLVFKSVVHDGALNLDSGVFLESGHLTAVEIPESGRPSEFRFLRVPRLDPVCKDRLSHFNYM</sequence>
<feature type="domain" description="Calcineurin-like phosphoesterase" evidence="1">
    <location>
        <begin position="3"/>
        <end position="226"/>
    </location>
</feature>
<dbReference type="Pfam" id="PF00149">
    <property type="entry name" value="Metallophos"/>
    <property type="match status" value="1"/>
</dbReference>
<dbReference type="InterPro" id="IPR004843">
    <property type="entry name" value="Calcineurin-like_PHP"/>
</dbReference>
<dbReference type="OrthoDB" id="9807890at2"/>
<evidence type="ECO:0000259" key="1">
    <source>
        <dbReference type="Pfam" id="PF00149"/>
    </source>
</evidence>
<dbReference type="Proteomes" id="UP000318288">
    <property type="component" value="Unassembled WGS sequence"/>
</dbReference>
<proteinExistence type="predicted"/>
<reference evidence="2 3" key="1">
    <citation type="submission" date="2019-02" db="EMBL/GenBank/DDBJ databases">
        <title>Deep-cultivation of Planctomycetes and their phenomic and genomic characterization uncovers novel biology.</title>
        <authorList>
            <person name="Wiegand S."/>
            <person name="Jogler M."/>
            <person name="Boedeker C."/>
            <person name="Pinto D."/>
            <person name="Vollmers J."/>
            <person name="Rivas-Marin E."/>
            <person name="Kohn T."/>
            <person name="Peeters S.H."/>
            <person name="Heuer A."/>
            <person name="Rast P."/>
            <person name="Oberbeckmann S."/>
            <person name="Bunk B."/>
            <person name="Jeske O."/>
            <person name="Meyerdierks A."/>
            <person name="Storesund J.E."/>
            <person name="Kallscheuer N."/>
            <person name="Luecker S."/>
            <person name="Lage O.M."/>
            <person name="Pohl T."/>
            <person name="Merkel B.J."/>
            <person name="Hornburger P."/>
            <person name="Mueller R.-W."/>
            <person name="Bruemmer F."/>
            <person name="Labrenz M."/>
            <person name="Spormann A.M."/>
            <person name="Op Den Camp H."/>
            <person name="Overmann J."/>
            <person name="Amann R."/>
            <person name="Jetten M.S.M."/>
            <person name="Mascher T."/>
            <person name="Medema M.H."/>
            <person name="Devos D.P."/>
            <person name="Kaster A.-K."/>
            <person name="Ovreas L."/>
            <person name="Rohde M."/>
            <person name="Galperin M.Y."/>
            <person name="Jogler C."/>
        </authorList>
    </citation>
    <scope>NUCLEOTIDE SEQUENCE [LARGE SCALE GENOMIC DNA]</scope>
    <source>
        <strain evidence="2 3">Poly51</strain>
    </source>
</reference>
<evidence type="ECO:0000313" key="3">
    <source>
        <dbReference type="Proteomes" id="UP000318288"/>
    </source>
</evidence>
<dbReference type="RefSeq" id="WP_146459357.1">
    <property type="nucleotide sequence ID" value="NZ_SJPW01000005.1"/>
</dbReference>
<dbReference type="GO" id="GO:0110154">
    <property type="term" value="P:RNA decapping"/>
    <property type="evidence" value="ECO:0007669"/>
    <property type="project" value="TreeGrafter"/>
</dbReference>
<dbReference type="Gene3D" id="3.60.21.10">
    <property type="match status" value="1"/>
</dbReference>
<dbReference type="EMBL" id="SJPW01000005">
    <property type="protein sequence ID" value="TWU50658.1"/>
    <property type="molecule type" value="Genomic_DNA"/>
</dbReference>
<name>A0A5C6EP76_9BACT</name>
<dbReference type="GO" id="GO:0016791">
    <property type="term" value="F:phosphatase activity"/>
    <property type="evidence" value="ECO:0007669"/>
    <property type="project" value="TreeGrafter"/>
</dbReference>
<dbReference type="AlphaFoldDB" id="A0A5C6EP76"/>
<accession>A0A5C6EP76</accession>
<dbReference type="SUPFAM" id="SSF56300">
    <property type="entry name" value="Metallo-dependent phosphatases"/>
    <property type="match status" value="1"/>
</dbReference>
<keyword evidence="3" id="KW-1185">Reference proteome</keyword>
<organism evidence="2 3">
    <name type="scientific">Rubripirellula tenax</name>
    <dbReference type="NCBI Taxonomy" id="2528015"/>
    <lineage>
        <taxon>Bacteria</taxon>
        <taxon>Pseudomonadati</taxon>
        <taxon>Planctomycetota</taxon>
        <taxon>Planctomycetia</taxon>
        <taxon>Pirellulales</taxon>
        <taxon>Pirellulaceae</taxon>
        <taxon>Rubripirellula</taxon>
    </lineage>
</organism>
<dbReference type="InterPro" id="IPR029052">
    <property type="entry name" value="Metallo-depent_PP-like"/>
</dbReference>
<dbReference type="InterPro" id="IPR050126">
    <property type="entry name" value="Ap4A_hydrolase"/>
</dbReference>